<reference evidence="2 3" key="1">
    <citation type="submission" date="2016-11" db="EMBL/GenBank/DDBJ databases">
        <title>The macronuclear genome of Stentor coeruleus: a giant cell with tiny introns.</title>
        <authorList>
            <person name="Slabodnick M."/>
            <person name="Ruby J.G."/>
            <person name="Reiff S.B."/>
            <person name="Swart E.C."/>
            <person name="Gosai S."/>
            <person name="Prabakaran S."/>
            <person name="Witkowska E."/>
            <person name="Larue G.E."/>
            <person name="Fisher S."/>
            <person name="Freeman R.M."/>
            <person name="Gunawardena J."/>
            <person name="Chu W."/>
            <person name="Stover N.A."/>
            <person name="Gregory B.D."/>
            <person name="Nowacki M."/>
            <person name="Derisi J."/>
            <person name="Roy S.W."/>
            <person name="Marshall W.F."/>
            <person name="Sood P."/>
        </authorList>
    </citation>
    <scope>NUCLEOTIDE SEQUENCE [LARGE SCALE GENOMIC DNA]</scope>
    <source>
        <strain evidence="2">WM001</strain>
    </source>
</reference>
<dbReference type="AlphaFoldDB" id="A0A1R2C030"/>
<proteinExistence type="predicted"/>
<dbReference type="Proteomes" id="UP000187209">
    <property type="component" value="Unassembled WGS sequence"/>
</dbReference>
<gene>
    <name evidence="2" type="ORF">SteCoe_17019</name>
</gene>
<keyword evidence="3" id="KW-1185">Reference proteome</keyword>
<accession>A0A1R2C030</accession>
<comment type="caution">
    <text evidence="2">The sequence shown here is derived from an EMBL/GenBank/DDBJ whole genome shotgun (WGS) entry which is preliminary data.</text>
</comment>
<sequence length="192" mass="22110">MNNSGNSGYSKKYKIYHQKNLYTDEKHVNSPHARVKLSPLSPDSFKSKSSDKQFNFVSNQLSLPRNKLVKIIDEHEKDYEQAIQQHLGIRGFSRESNHEENSPLTKIYINSPTRFASHSDTTPENSLKSVELKELQLSSDIQGLEKRSKQLKSKIRNLSEVARFDLDDSKLAKLKSSIKDMRTFIVKQKKSN</sequence>
<name>A0A1R2C030_9CILI</name>
<evidence type="ECO:0000313" key="2">
    <source>
        <dbReference type="EMBL" id="OMJ82305.1"/>
    </source>
</evidence>
<dbReference type="EMBL" id="MPUH01000345">
    <property type="protein sequence ID" value="OMJ82305.1"/>
    <property type="molecule type" value="Genomic_DNA"/>
</dbReference>
<organism evidence="2 3">
    <name type="scientific">Stentor coeruleus</name>
    <dbReference type="NCBI Taxonomy" id="5963"/>
    <lineage>
        <taxon>Eukaryota</taxon>
        <taxon>Sar</taxon>
        <taxon>Alveolata</taxon>
        <taxon>Ciliophora</taxon>
        <taxon>Postciliodesmatophora</taxon>
        <taxon>Heterotrichea</taxon>
        <taxon>Heterotrichida</taxon>
        <taxon>Stentoridae</taxon>
        <taxon>Stentor</taxon>
    </lineage>
</organism>
<evidence type="ECO:0000256" key="1">
    <source>
        <dbReference type="SAM" id="MobiDB-lite"/>
    </source>
</evidence>
<feature type="region of interest" description="Disordered" evidence="1">
    <location>
        <begin position="23"/>
        <end position="49"/>
    </location>
</feature>
<protein>
    <submittedName>
        <fullName evidence="2">Uncharacterized protein</fullName>
    </submittedName>
</protein>
<evidence type="ECO:0000313" key="3">
    <source>
        <dbReference type="Proteomes" id="UP000187209"/>
    </source>
</evidence>